<dbReference type="InterPro" id="IPR029044">
    <property type="entry name" value="Nucleotide-diphossugar_trans"/>
</dbReference>
<sequence>MGKNKPKSKKFYPFVSVCTPTFNRRPFIENMFQCFRNQDYPKDRLEWIIVDDGTDKINDLVAKSNIPQIKYYALSEKHPLGAKRNIMHSHTKGSIIVYMDDDDYYPPDRISHAVERLESNKDALCAGSSEIYIYFKTLERMVQCGPYGPKHATAGTFAFRAELLKQTRYDDTAALAEERAFLKDYTIPFVQLDPMKSILVFSHEHNTFDKRKMLENPHPDYLKTSAKTVDQFISKPFEGSIKDFFMNRIDNLLQDYEPGLPKMKPDVLKQMKEIEAERAEMSRQLQSQQQSGGPIMLQQPGKDPIQLSNQDVVNIIQQQQQQIAEYINKVNGLERDLLNKNNELTVIKLSLSGGAPVTNITDSNNDELLIKINDLTNRNKTLESMVIQLQKQMLTMAKNYSSASTNVEPASDPEPSTDSINEEETSKCTPVMTDALDD</sequence>
<name>A0A6C0DRD8_9ZZZZ</name>
<accession>A0A6C0DRD8</accession>
<feature type="compositionally biased region" description="Polar residues" evidence="2">
    <location>
        <begin position="400"/>
        <end position="419"/>
    </location>
</feature>
<feature type="coiled-coil region" evidence="1">
    <location>
        <begin position="264"/>
        <end position="392"/>
    </location>
</feature>
<dbReference type="Gene3D" id="3.90.550.10">
    <property type="entry name" value="Spore Coat Polysaccharide Biosynthesis Protein SpsA, Chain A"/>
    <property type="match status" value="1"/>
</dbReference>
<feature type="region of interest" description="Disordered" evidence="2">
    <location>
        <begin position="400"/>
        <end position="438"/>
    </location>
</feature>
<evidence type="ECO:0000313" key="4">
    <source>
        <dbReference type="EMBL" id="QHT18790.1"/>
    </source>
</evidence>
<protein>
    <recommendedName>
        <fullName evidence="3">Glycosyltransferase 2-like domain-containing protein</fullName>
    </recommendedName>
</protein>
<evidence type="ECO:0000256" key="2">
    <source>
        <dbReference type="SAM" id="MobiDB-lite"/>
    </source>
</evidence>
<dbReference type="PANTHER" id="PTHR22916">
    <property type="entry name" value="GLYCOSYLTRANSFERASE"/>
    <property type="match status" value="1"/>
</dbReference>
<dbReference type="AlphaFoldDB" id="A0A6C0DRD8"/>
<dbReference type="EMBL" id="MN739659">
    <property type="protein sequence ID" value="QHT18790.1"/>
    <property type="molecule type" value="Genomic_DNA"/>
</dbReference>
<feature type="domain" description="Glycosyltransferase 2-like" evidence="3">
    <location>
        <begin position="16"/>
        <end position="138"/>
    </location>
</feature>
<dbReference type="Pfam" id="PF00535">
    <property type="entry name" value="Glycos_transf_2"/>
    <property type="match status" value="1"/>
</dbReference>
<organism evidence="4">
    <name type="scientific">viral metagenome</name>
    <dbReference type="NCBI Taxonomy" id="1070528"/>
    <lineage>
        <taxon>unclassified sequences</taxon>
        <taxon>metagenomes</taxon>
        <taxon>organismal metagenomes</taxon>
    </lineage>
</organism>
<evidence type="ECO:0000259" key="3">
    <source>
        <dbReference type="Pfam" id="PF00535"/>
    </source>
</evidence>
<dbReference type="SUPFAM" id="SSF53448">
    <property type="entry name" value="Nucleotide-diphospho-sugar transferases"/>
    <property type="match status" value="1"/>
</dbReference>
<proteinExistence type="predicted"/>
<dbReference type="InterPro" id="IPR001173">
    <property type="entry name" value="Glyco_trans_2-like"/>
</dbReference>
<evidence type="ECO:0000256" key="1">
    <source>
        <dbReference type="SAM" id="Coils"/>
    </source>
</evidence>
<keyword evidence="1" id="KW-0175">Coiled coil</keyword>
<dbReference type="CDD" id="cd00761">
    <property type="entry name" value="Glyco_tranf_GTA_type"/>
    <property type="match status" value="1"/>
</dbReference>
<reference evidence="4" key="1">
    <citation type="journal article" date="2020" name="Nature">
        <title>Giant virus diversity and host interactions through global metagenomics.</title>
        <authorList>
            <person name="Schulz F."/>
            <person name="Roux S."/>
            <person name="Paez-Espino D."/>
            <person name="Jungbluth S."/>
            <person name="Walsh D.A."/>
            <person name="Denef V.J."/>
            <person name="McMahon K.D."/>
            <person name="Konstantinidis K.T."/>
            <person name="Eloe-Fadrosh E.A."/>
            <person name="Kyrpides N.C."/>
            <person name="Woyke T."/>
        </authorList>
    </citation>
    <scope>NUCLEOTIDE SEQUENCE</scope>
    <source>
        <strain evidence="4">GVMAG-M-3300023174-49</strain>
    </source>
</reference>